<accession>A0A7T8JYH6</accession>
<dbReference type="OrthoDB" id="10017160at2759"/>
<evidence type="ECO:0000313" key="2">
    <source>
        <dbReference type="EMBL" id="QQP39897.1"/>
    </source>
</evidence>
<feature type="compositionally biased region" description="Basic and acidic residues" evidence="1">
    <location>
        <begin position="56"/>
        <end position="68"/>
    </location>
</feature>
<feature type="compositionally biased region" description="Basic and acidic residues" evidence="1">
    <location>
        <begin position="27"/>
        <end position="41"/>
    </location>
</feature>
<feature type="region of interest" description="Disordered" evidence="1">
    <location>
        <begin position="15"/>
        <end position="72"/>
    </location>
</feature>
<protein>
    <recommendedName>
        <fullName evidence="4">Histone-lysine N-methyltransferase SETMAR</fullName>
    </recommendedName>
</protein>
<proteinExistence type="predicted"/>
<dbReference type="EMBL" id="CP045898">
    <property type="protein sequence ID" value="QQP39897.1"/>
    <property type="molecule type" value="Genomic_DNA"/>
</dbReference>
<dbReference type="Gene3D" id="3.30.420.10">
    <property type="entry name" value="Ribonuclease H-like superfamily/Ribonuclease H"/>
    <property type="match status" value="1"/>
</dbReference>
<dbReference type="AlphaFoldDB" id="A0A7T8JYH6"/>
<evidence type="ECO:0000256" key="1">
    <source>
        <dbReference type="SAM" id="MobiDB-lite"/>
    </source>
</evidence>
<dbReference type="InterPro" id="IPR036397">
    <property type="entry name" value="RNaseH_sf"/>
</dbReference>
<dbReference type="Proteomes" id="UP000595437">
    <property type="component" value="Chromosome 9"/>
</dbReference>
<name>A0A7T8JYH6_CALRO</name>
<feature type="non-terminal residue" evidence="2">
    <location>
        <position position="1"/>
    </location>
</feature>
<organism evidence="2 3">
    <name type="scientific">Caligus rogercresseyi</name>
    <name type="common">Sea louse</name>
    <dbReference type="NCBI Taxonomy" id="217165"/>
    <lineage>
        <taxon>Eukaryota</taxon>
        <taxon>Metazoa</taxon>
        <taxon>Ecdysozoa</taxon>
        <taxon>Arthropoda</taxon>
        <taxon>Crustacea</taxon>
        <taxon>Multicrustacea</taxon>
        <taxon>Hexanauplia</taxon>
        <taxon>Copepoda</taxon>
        <taxon>Siphonostomatoida</taxon>
        <taxon>Caligidae</taxon>
        <taxon>Caligus</taxon>
    </lineage>
</organism>
<dbReference type="GO" id="GO:0003676">
    <property type="term" value="F:nucleic acid binding"/>
    <property type="evidence" value="ECO:0007669"/>
    <property type="project" value="InterPro"/>
</dbReference>
<evidence type="ECO:0000313" key="3">
    <source>
        <dbReference type="Proteomes" id="UP000595437"/>
    </source>
</evidence>
<sequence length="180" mass="20695">QYESWFYWNSAERRQVWGSPRGPGSRPPHETDSKGGDDSDGVHLQSEAGIDNCTTSRDHSRPEHHDGVPEDDWEGFLSLQKVRLKDCLLMWDNARPHTATNTKEFLTRRDVEPVKQSPYSPDLNLLKHLLREDEFGGHKEATLAVQQAMRRVSEDELYDQLRKFRGHCHDVIAVGGDNVY</sequence>
<reference evidence="3" key="1">
    <citation type="submission" date="2021-01" db="EMBL/GenBank/DDBJ databases">
        <title>Caligus Genome Assembly.</title>
        <authorList>
            <person name="Gallardo-Escarate C."/>
        </authorList>
    </citation>
    <scope>NUCLEOTIDE SEQUENCE [LARGE SCALE GENOMIC DNA]</scope>
</reference>
<gene>
    <name evidence="2" type="ORF">FKW44_013757</name>
</gene>
<keyword evidence="3" id="KW-1185">Reference proteome</keyword>
<evidence type="ECO:0008006" key="4">
    <source>
        <dbReference type="Google" id="ProtNLM"/>
    </source>
</evidence>